<keyword evidence="4" id="KW-1185">Reference proteome</keyword>
<evidence type="ECO:0000313" key="3">
    <source>
        <dbReference type="EMBL" id="QEC57940.1"/>
    </source>
</evidence>
<dbReference type="EMBL" id="CP042433">
    <property type="protein sequence ID" value="QEC57940.1"/>
    <property type="molecule type" value="Genomic_DNA"/>
</dbReference>
<feature type="domain" description="Teneurin-like YD-shell" evidence="2">
    <location>
        <begin position="792"/>
        <end position="924"/>
    </location>
</feature>
<dbReference type="Gene3D" id="2.180.10.10">
    <property type="entry name" value="RHS repeat-associated core"/>
    <property type="match status" value="3"/>
</dbReference>
<name>A0A5B8UPH5_9BACT</name>
<dbReference type="NCBIfam" id="TIGR03696">
    <property type="entry name" value="Rhs_assc_core"/>
    <property type="match status" value="1"/>
</dbReference>
<accession>A0A5B8UPH5</accession>
<proteinExistence type="predicted"/>
<evidence type="ECO:0000256" key="1">
    <source>
        <dbReference type="ARBA" id="ARBA00022737"/>
    </source>
</evidence>
<dbReference type="OrthoDB" id="9765204at2"/>
<dbReference type="PANTHER" id="PTHR32305">
    <property type="match status" value="1"/>
</dbReference>
<dbReference type="Proteomes" id="UP000321204">
    <property type="component" value="Chromosome"/>
</dbReference>
<feature type="domain" description="Teneurin-like YD-shell" evidence="2">
    <location>
        <begin position="1094"/>
        <end position="1360"/>
    </location>
</feature>
<keyword evidence="1" id="KW-0677">Repeat</keyword>
<dbReference type="InterPro" id="IPR031325">
    <property type="entry name" value="RHS_repeat"/>
</dbReference>
<sequence>MMKHYSILWAKPPKPLLMPVLLVMAGVFLLPPKTFSQQKQTIEKAECKIAYDGKSYQLKPTDGGYFQRLDGVQPNSVLPIEVAYPDAKAGEKVVAQVLDGGKLDEGVFVKAISLDADKKCVFNFTTTDQLGLFRVLLTNGFDEKVIQVWVNGTAHQYHRTAADSSSCPLCGNNKKNRCIPCEEEGINLFDPYNGNVTRAMRDLEIWGAVGEIPMVMTRHYNSRDIPRSWQPAFNYLLFDAGTNSSGQAKIDLHYPDDDATTTFTQSTSDPTKWLPLPGVDSRLFQYGNDFYLQLANGHRYRFEKVVIGTATHFFLRELRDQFQNVYTVTYDNINYKKRITEPAGRYLEITFSPRTQISDPLQAITSDGRSLHYNYDTVSDGLLQHIRLRSAAYGDGTQAQYEYSQIAPGMKFDLAHAVDPRLNNEATNMRYSYAGNGVGIAGIIHQEKNGLTGQVMATLDASGDDRKVLYANGSIHTINMPDSLAGSVNKRTDGARATTQYTYDDNGLGFLQTVTDALGRTTTYNAKTIYGNPLKITYPDGSTEEWTRDTLDLVLTYKDHLGRMTTYTRDIRHRPTRIDYPDGTFETFTYNNFSEVLDHRRKNGCTEHFAYNATGLKTSFADCAGNVTAYAYDAADRLAQVTDARDNTTKYEYNERGLLTKMINADNSFKTYTYDAFGNRLTETNELGKTWSTSYDEFKRPKTKKDPLNRMTTYSYDLPGGVCGCSHEKNTPTKITLPSGRMTTYTYDVEWRKIGEMVGAGSADAATTSYQYNLKGNLDTIVDPRGRLWKKEYDTRDRLKADVDPLNHRTEYTYDAKGNQLTLRRADGGISNYTYDVMDRRIKEVDPKAQQTQWAYDAEGNMIKLTDPKGNEYNFSYDVLNRKTKMIYPAGSFEQYAYDAVSNLATYRNRRGDVRTYTYDNRNREILSDWSDATPDVSKTYDAASRITRIASSVSDMQYTYSDANEVLLESTNVTGTGPKVVSYSYNADGLRSILIEPSGLWVNYDYTGRNQMSTIGTLTTPCIASYTYDLNGNRIGKVLNNGTNTLYTYNDDNNLLSLDNRKGTVSFAKYNYDYDAVHRRKYVQYDNANGDVYAYDPIDQVTDVKYNVTNPDGTPGAPARAVNYLWDPAGNRTTVTDNSVPTNYLTNILNQYTAVGANPATYDANGNLATYNFWTYTYDAQNRLIRAEQGPSVIEFQYDGRNRCVKRSSFGNPVYYYYDGWSLIEERDGSGAVINSYLNGDRIDEIISKTSPANTVYYHYNGLGSVVRLTDNAGNVVEKYNYDVFGAATIKNAAGTVIPFSNYSNRFMFTGREYISQVDLYDYRNRMYHQTLGRFMQTDLIRFDANDYNLYRIAKNNTVNVSDPTGLVPPDMLCEVDHSSTFWKWPSTLPFNDMSYYGQALQAFENAYTSKFWVEFSQKCASFTCEDKQCKCVLVKVETTDADCYRYYDGKEDLWRCSGNFRPKCACKK</sequence>
<dbReference type="KEGG" id="fgg:FSB75_19185"/>
<evidence type="ECO:0000259" key="2">
    <source>
        <dbReference type="Pfam" id="PF25023"/>
    </source>
</evidence>
<dbReference type="PANTHER" id="PTHR32305:SF15">
    <property type="entry name" value="PROTEIN RHSA-RELATED"/>
    <property type="match status" value="1"/>
</dbReference>
<dbReference type="Pfam" id="PF25023">
    <property type="entry name" value="TEN_YD-shell"/>
    <property type="match status" value="2"/>
</dbReference>
<organism evidence="3 4">
    <name type="scientific">Flavisolibacter ginsenosidimutans</name>
    <dbReference type="NCBI Taxonomy" id="661481"/>
    <lineage>
        <taxon>Bacteria</taxon>
        <taxon>Pseudomonadati</taxon>
        <taxon>Bacteroidota</taxon>
        <taxon>Chitinophagia</taxon>
        <taxon>Chitinophagales</taxon>
        <taxon>Chitinophagaceae</taxon>
        <taxon>Flavisolibacter</taxon>
    </lineage>
</organism>
<dbReference type="InterPro" id="IPR006530">
    <property type="entry name" value="YD"/>
</dbReference>
<dbReference type="InterPro" id="IPR022385">
    <property type="entry name" value="Rhs_assc_core"/>
</dbReference>
<dbReference type="NCBIfam" id="TIGR01643">
    <property type="entry name" value="YD_repeat_2x"/>
    <property type="match status" value="3"/>
</dbReference>
<dbReference type="InterPro" id="IPR056823">
    <property type="entry name" value="TEN-like_YD-shell"/>
</dbReference>
<dbReference type="InterPro" id="IPR050708">
    <property type="entry name" value="T6SS_VgrG/RHS"/>
</dbReference>
<gene>
    <name evidence="3" type="ORF">FSB75_19185</name>
</gene>
<reference evidence="3 4" key="1">
    <citation type="journal article" date="2015" name="Int. J. Syst. Evol. Microbiol.">
        <title>Flavisolibacter ginsenosidimutans sp. nov., with ginsenoside-converting activity isolated from soil used for cultivating ginseng.</title>
        <authorList>
            <person name="Zhao Y."/>
            <person name="Liu Q."/>
            <person name="Kang M.S."/>
            <person name="Jin F."/>
            <person name="Yu H."/>
            <person name="Im W.T."/>
        </authorList>
    </citation>
    <scope>NUCLEOTIDE SEQUENCE [LARGE SCALE GENOMIC DNA]</scope>
    <source>
        <strain evidence="3 4">Gsoil 636</strain>
    </source>
</reference>
<dbReference type="Pfam" id="PF05593">
    <property type="entry name" value="RHS_repeat"/>
    <property type="match status" value="1"/>
</dbReference>
<evidence type="ECO:0000313" key="4">
    <source>
        <dbReference type="Proteomes" id="UP000321204"/>
    </source>
</evidence>
<protein>
    <submittedName>
        <fullName evidence="3">RHS repeat protein</fullName>
    </submittedName>
</protein>